<accession>A0AA48M4F4</accession>
<dbReference type="InterPro" id="IPR035965">
    <property type="entry name" value="PAS-like_dom_sf"/>
</dbReference>
<dbReference type="SMART" id="SM00267">
    <property type="entry name" value="GGDEF"/>
    <property type="match status" value="1"/>
</dbReference>
<dbReference type="PROSITE" id="PS50883">
    <property type="entry name" value="EAL"/>
    <property type="match status" value="1"/>
</dbReference>
<dbReference type="FunFam" id="3.30.70.270:FF:000001">
    <property type="entry name" value="Diguanylate cyclase domain protein"/>
    <property type="match status" value="1"/>
</dbReference>
<dbReference type="SUPFAM" id="SSF55785">
    <property type="entry name" value="PYP-like sensor domain (PAS domain)"/>
    <property type="match status" value="2"/>
</dbReference>
<reference evidence="6" key="1">
    <citation type="submission" date="2023-07" db="EMBL/GenBank/DDBJ databases">
        <authorList>
            <person name="Ivanov I."/>
            <person name="Teneva D."/>
            <person name="Stoikov I."/>
        </authorList>
    </citation>
    <scope>NUCLEOTIDE SEQUENCE</scope>
    <source>
        <strain evidence="6">4475</strain>
    </source>
</reference>
<dbReference type="InterPro" id="IPR001610">
    <property type="entry name" value="PAC"/>
</dbReference>
<dbReference type="InterPro" id="IPR013656">
    <property type="entry name" value="PAS_4"/>
</dbReference>
<dbReference type="KEGG" id="bayd:BSPP4475_01965"/>
<sequence length="705" mass="81179">MKTLTDHQLEYLLSKTDEKLTRVVKELADIKYALDQSSILAITDHRGIIMHANDQFCAISKYTREELIGQDHRILNSGYHSKEFFKEMWATIGAGQVWRGEIRNRAKDGSFYWVDTTIVPFVNEQGKPYQYVSIRNDISLRKKAEEEARQSEEKYRVIAENCSDLIAIIDCEGTFVYLSPSHQTFFGDDAGELGTSHLLQWVHEEDRELVTNYLKEICAARKTSSLLEFRVRTNSGRVLYLETKGNPILDSCGDVKNLVLVMRDVTERKQWEQTIFHLAYHDTLTDLPNRRLFVDRLRKEVYQAKRFQSQLAVMFLDVDRFKQINDSWGHEVGDVILAEIAKRIKQCLGENDVVARLGGDEFTILLPHISGRDQVDQIAQRIRERLEEPLEVNGRQHNLSCSMGIAVFPADGREADELLKRADMALYFVKERGRNGFEFFHPSIEEKSLERILLENELRKAMEHEHFHIDYQPKYELLTGKLVGAEALVRWNHPELGRIPPNKFIPIAEETGLIVPIGEWILRRACEQNRAWQAEGYAPFRVSVNLSVRQFFQPDLVERVREILEDTGLEPQWLELEITESIFAETDNAVPILQSIRDLGVHISIDDFGTGYSSFSYVKHLPVDTIKIDASFIRDVHMNKESQAIVRAILTIAQTLHLNVIAEGVEREEQLAFLHAEGCREGQGYLFSKPIPRQEIETLLKAAEA</sequence>
<keyword evidence="7" id="KW-1185">Reference proteome</keyword>
<dbReference type="InterPro" id="IPR000160">
    <property type="entry name" value="GGDEF_dom"/>
</dbReference>
<dbReference type="Gene3D" id="3.30.70.270">
    <property type="match status" value="1"/>
</dbReference>
<dbReference type="RefSeq" id="WP_304415023.1">
    <property type="nucleotide sequence ID" value="NZ_JAUSVZ010000043.1"/>
</dbReference>
<dbReference type="SUPFAM" id="SSF141868">
    <property type="entry name" value="EAL domain-like"/>
    <property type="match status" value="1"/>
</dbReference>
<dbReference type="CDD" id="cd01949">
    <property type="entry name" value="GGDEF"/>
    <property type="match status" value="1"/>
</dbReference>
<evidence type="ECO:0000259" key="5">
    <source>
        <dbReference type="PROSITE" id="PS50887"/>
    </source>
</evidence>
<name>A0AA48M4F4_9BACL</name>
<dbReference type="PANTHER" id="PTHR44757:SF2">
    <property type="entry name" value="BIOFILM ARCHITECTURE MAINTENANCE PROTEIN MBAA"/>
    <property type="match status" value="1"/>
</dbReference>
<keyword evidence="1" id="KW-0175">Coiled coil</keyword>
<dbReference type="InterPro" id="IPR035919">
    <property type="entry name" value="EAL_sf"/>
</dbReference>
<dbReference type="Pfam" id="PF00563">
    <property type="entry name" value="EAL"/>
    <property type="match status" value="1"/>
</dbReference>
<dbReference type="Gene3D" id="3.30.450.20">
    <property type="entry name" value="PAS domain"/>
    <property type="match status" value="2"/>
</dbReference>
<dbReference type="PIRSF" id="PIRSF005925">
    <property type="entry name" value="Dos"/>
    <property type="match status" value="1"/>
</dbReference>
<evidence type="ECO:0000256" key="1">
    <source>
        <dbReference type="SAM" id="Coils"/>
    </source>
</evidence>
<evidence type="ECO:0000313" key="6">
    <source>
        <dbReference type="EMBL" id="CAJ1001091.1"/>
    </source>
</evidence>
<dbReference type="SMART" id="SM00052">
    <property type="entry name" value="EAL"/>
    <property type="match status" value="1"/>
</dbReference>
<dbReference type="InterPro" id="IPR000700">
    <property type="entry name" value="PAS-assoc_C"/>
</dbReference>
<dbReference type="CDD" id="cd00130">
    <property type="entry name" value="PAS"/>
    <property type="match status" value="2"/>
</dbReference>
<dbReference type="FunFam" id="3.20.20.450:FF:000001">
    <property type="entry name" value="Cyclic di-GMP phosphodiesterase yahA"/>
    <property type="match status" value="1"/>
</dbReference>
<dbReference type="NCBIfam" id="TIGR00254">
    <property type="entry name" value="GGDEF"/>
    <property type="match status" value="1"/>
</dbReference>
<feature type="domain" description="PAC" evidence="3">
    <location>
        <begin position="98"/>
        <end position="150"/>
    </location>
</feature>
<organism evidence="6 7">
    <name type="scientific">Brevibacillus aydinogluensis</name>
    <dbReference type="NCBI Taxonomy" id="927786"/>
    <lineage>
        <taxon>Bacteria</taxon>
        <taxon>Bacillati</taxon>
        <taxon>Bacillota</taxon>
        <taxon>Bacilli</taxon>
        <taxon>Bacillales</taxon>
        <taxon>Paenibacillaceae</taxon>
        <taxon>Brevibacillus</taxon>
    </lineage>
</organism>
<dbReference type="PROSITE" id="PS50887">
    <property type="entry name" value="GGDEF"/>
    <property type="match status" value="1"/>
</dbReference>
<protein>
    <submittedName>
        <fullName evidence="6">PAS domain S-box protein</fullName>
    </submittedName>
</protein>
<dbReference type="Pfam" id="PF13426">
    <property type="entry name" value="PAS_9"/>
    <property type="match status" value="1"/>
</dbReference>
<dbReference type="SMART" id="SM00086">
    <property type="entry name" value="PAC"/>
    <property type="match status" value="2"/>
</dbReference>
<dbReference type="AlphaFoldDB" id="A0AA48M4F4"/>
<feature type="domain" description="PAC" evidence="3">
    <location>
        <begin position="225"/>
        <end position="277"/>
    </location>
</feature>
<dbReference type="InterPro" id="IPR029787">
    <property type="entry name" value="Nucleotide_cyclase"/>
</dbReference>
<feature type="domain" description="PAS" evidence="2">
    <location>
        <begin position="151"/>
        <end position="221"/>
    </location>
</feature>
<dbReference type="Pfam" id="PF00990">
    <property type="entry name" value="GGDEF"/>
    <property type="match status" value="1"/>
</dbReference>
<evidence type="ECO:0000313" key="7">
    <source>
        <dbReference type="Proteomes" id="UP001189619"/>
    </source>
</evidence>
<dbReference type="Proteomes" id="UP001189619">
    <property type="component" value="Chromosome"/>
</dbReference>
<evidence type="ECO:0000259" key="2">
    <source>
        <dbReference type="PROSITE" id="PS50112"/>
    </source>
</evidence>
<dbReference type="InterPro" id="IPR052155">
    <property type="entry name" value="Biofilm_reg_signaling"/>
</dbReference>
<dbReference type="InterPro" id="IPR012226">
    <property type="entry name" value="Diguanyl_cyclase/Pdiesterase"/>
</dbReference>
<dbReference type="Gene3D" id="3.20.20.450">
    <property type="entry name" value="EAL domain"/>
    <property type="match status" value="1"/>
</dbReference>
<proteinExistence type="predicted"/>
<feature type="coiled-coil region" evidence="1">
    <location>
        <begin position="134"/>
        <end position="161"/>
    </location>
</feature>
<feature type="domain" description="EAL" evidence="4">
    <location>
        <begin position="451"/>
        <end position="704"/>
    </location>
</feature>
<dbReference type="CDD" id="cd01948">
    <property type="entry name" value="EAL"/>
    <property type="match status" value="1"/>
</dbReference>
<dbReference type="InterPro" id="IPR043128">
    <property type="entry name" value="Rev_trsase/Diguanyl_cyclase"/>
</dbReference>
<feature type="domain" description="PAS" evidence="2">
    <location>
        <begin position="26"/>
        <end position="70"/>
    </location>
</feature>
<dbReference type="SUPFAM" id="SSF55073">
    <property type="entry name" value="Nucleotide cyclase"/>
    <property type="match status" value="1"/>
</dbReference>
<dbReference type="InterPro" id="IPR001633">
    <property type="entry name" value="EAL_dom"/>
</dbReference>
<dbReference type="NCBIfam" id="TIGR00229">
    <property type="entry name" value="sensory_box"/>
    <property type="match status" value="2"/>
</dbReference>
<dbReference type="InterPro" id="IPR000014">
    <property type="entry name" value="PAS"/>
</dbReference>
<feature type="domain" description="GGDEF" evidence="5">
    <location>
        <begin position="309"/>
        <end position="442"/>
    </location>
</feature>
<dbReference type="PROSITE" id="PS50113">
    <property type="entry name" value="PAC"/>
    <property type="match status" value="2"/>
</dbReference>
<dbReference type="PROSITE" id="PS50112">
    <property type="entry name" value="PAS"/>
    <property type="match status" value="2"/>
</dbReference>
<dbReference type="SMART" id="SM00091">
    <property type="entry name" value="PAS"/>
    <property type="match status" value="2"/>
</dbReference>
<evidence type="ECO:0000259" key="4">
    <source>
        <dbReference type="PROSITE" id="PS50883"/>
    </source>
</evidence>
<dbReference type="Pfam" id="PF08448">
    <property type="entry name" value="PAS_4"/>
    <property type="match status" value="1"/>
</dbReference>
<dbReference type="PANTHER" id="PTHR44757">
    <property type="entry name" value="DIGUANYLATE CYCLASE DGCP"/>
    <property type="match status" value="1"/>
</dbReference>
<evidence type="ECO:0000259" key="3">
    <source>
        <dbReference type="PROSITE" id="PS50113"/>
    </source>
</evidence>
<gene>
    <name evidence="6" type="ORF">BSPP4475_01965</name>
</gene>
<dbReference type="EMBL" id="OY569118">
    <property type="protein sequence ID" value="CAJ1001091.1"/>
    <property type="molecule type" value="Genomic_DNA"/>
</dbReference>